<dbReference type="GeneID" id="35382802"/>
<dbReference type="Proteomes" id="UP000236316">
    <property type="component" value="Segment"/>
</dbReference>
<evidence type="ECO:0000313" key="2">
    <source>
        <dbReference type="Proteomes" id="UP000236316"/>
    </source>
</evidence>
<reference evidence="1" key="1">
    <citation type="submission" date="2017-08" db="EMBL/GenBank/DDBJ databases">
        <authorList>
            <consortium name="Urmite Genomes"/>
        </authorList>
    </citation>
    <scope>NUCLEOTIDE SEQUENCE [LARGE SCALE GENOMIC DNA]</scope>
    <source>
        <strain evidence="1">IHUMI-LCC2</strain>
    </source>
</reference>
<keyword evidence="2" id="KW-1185">Reference proteome</keyword>
<proteinExistence type="predicted"/>
<dbReference type="KEGG" id="vg:35382802"/>
<dbReference type="RefSeq" id="YP_009449163.1">
    <property type="nucleotide sequence ID" value="NC_036594.1"/>
</dbReference>
<evidence type="ECO:0000313" key="1">
    <source>
        <dbReference type="EMBL" id="SNW62861.1"/>
    </source>
</evidence>
<protein>
    <submittedName>
        <fullName evidence="1">Uncharacterized protein</fullName>
    </submittedName>
</protein>
<name>A0A2I2L5S0_9VIRU</name>
<accession>A0A2I2L5S0</accession>
<sequence>MNKVKCGHCEKTGGSFRYLSDEEKYYCYQCIRSHSLLTCPICKCKHPNLKFNNTGDLCHCCSMEEENRINNEYAYIKENIIEVFTEFRNTHRRYMLIEDNHFQLLKEYLDGNLSPVTWAEAFLGLGINDILPVKYRHSVIIINNNQGRELISILKDKVENMDQYKYVHAFGCHTLIPQELISDHHIMRYYGCRTKETLFDVWENIYYWLYNCGNVSISQCFCQGDIISGSQFCECKYCGNLTHISCKHTMLKYKVQHNELPKCEYCNSIYKESCDIKYYGSKRYISSKKNTMRYLTWIDYTYGEYEI</sequence>
<gene>
    <name evidence="1" type="ORF">ORPV_957</name>
</gene>
<organism evidence="1">
    <name type="scientific">Orpheovirus IHUMI-LCC2</name>
    <dbReference type="NCBI Taxonomy" id="2023057"/>
    <lineage>
        <taxon>Viruses</taxon>
        <taxon>Varidnaviria</taxon>
        <taxon>Bamfordvirae</taxon>
        <taxon>Nucleocytoviricota</taxon>
        <taxon>Megaviricetes</taxon>
        <taxon>Pimascovirales</taxon>
        <taxon>Ocovirineae</taxon>
        <taxon>Orpheoviridae</taxon>
        <taxon>Alphaorpheovirus</taxon>
        <taxon>Alphaorpheovirus massiliense</taxon>
    </lineage>
</organism>
<dbReference type="EMBL" id="LT906555">
    <property type="protein sequence ID" value="SNW62861.1"/>
    <property type="molecule type" value="Genomic_DNA"/>
</dbReference>